<accession>A0ACC2NNA3</accession>
<evidence type="ECO:0000313" key="1">
    <source>
        <dbReference type="EMBL" id="KAJ8672587.1"/>
    </source>
</evidence>
<sequence>MEDSMEIDAPSIRSRSKRVVGGSPVPIESFPFVVSLRAPFDGKHLCGGSILSPFIILTAAHCLKRFRANATTVQVGSSLVQPSNPQRFEVVEAILHENFSEVSEISHDLKNDIALLRLKLPIQIGSTDSNVTSLVALFERNETVPDDSVATVIGWGAVEEPGENDYRPEWVIKEMPNGTWKRESLFPERLMSVEIRTVSSEKCSHGYEEAIESDRLCAYLPGKDSCDGDSGGPLMIGRKQAGIVSGGEDCAERNSPGIYTSVAYFREWIDKNVQVLLERVAV</sequence>
<comment type="caution">
    <text evidence="1">The sequence shown here is derived from an EMBL/GenBank/DDBJ whole genome shotgun (WGS) entry which is preliminary data.</text>
</comment>
<evidence type="ECO:0000313" key="2">
    <source>
        <dbReference type="Proteomes" id="UP001239111"/>
    </source>
</evidence>
<proteinExistence type="predicted"/>
<gene>
    <name evidence="1" type="ORF">QAD02_003846</name>
</gene>
<dbReference type="Proteomes" id="UP001239111">
    <property type="component" value="Chromosome 3"/>
</dbReference>
<name>A0ACC2NNA3_9HYME</name>
<protein>
    <submittedName>
        <fullName evidence="1">Uncharacterized protein</fullName>
    </submittedName>
</protein>
<keyword evidence="2" id="KW-1185">Reference proteome</keyword>
<dbReference type="EMBL" id="CM056743">
    <property type="protein sequence ID" value="KAJ8672587.1"/>
    <property type="molecule type" value="Genomic_DNA"/>
</dbReference>
<organism evidence="1 2">
    <name type="scientific">Eretmocerus hayati</name>
    <dbReference type="NCBI Taxonomy" id="131215"/>
    <lineage>
        <taxon>Eukaryota</taxon>
        <taxon>Metazoa</taxon>
        <taxon>Ecdysozoa</taxon>
        <taxon>Arthropoda</taxon>
        <taxon>Hexapoda</taxon>
        <taxon>Insecta</taxon>
        <taxon>Pterygota</taxon>
        <taxon>Neoptera</taxon>
        <taxon>Endopterygota</taxon>
        <taxon>Hymenoptera</taxon>
        <taxon>Apocrita</taxon>
        <taxon>Proctotrupomorpha</taxon>
        <taxon>Chalcidoidea</taxon>
        <taxon>Aphelinidae</taxon>
        <taxon>Aphelininae</taxon>
        <taxon>Eretmocerus</taxon>
    </lineage>
</organism>
<reference evidence="1" key="1">
    <citation type="submission" date="2023-04" db="EMBL/GenBank/DDBJ databases">
        <title>A chromosome-level genome assembly of the parasitoid wasp Eretmocerus hayati.</title>
        <authorList>
            <person name="Zhong Y."/>
            <person name="Liu S."/>
            <person name="Liu Y."/>
        </authorList>
    </citation>
    <scope>NUCLEOTIDE SEQUENCE</scope>
    <source>
        <strain evidence="1">ZJU_SS_LIU_2023</strain>
    </source>
</reference>